<reference evidence="8" key="1">
    <citation type="submission" date="2022-12" db="EMBL/GenBank/DDBJ databases">
        <authorList>
            <person name="Krivoruchko A.V."/>
            <person name="Elkin A."/>
        </authorList>
    </citation>
    <scope>NUCLEOTIDE SEQUENCE</scope>
    <source>
        <strain evidence="8">IEGM 1391</strain>
    </source>
</reference>
<keyword evidence="9" id="KW-1185">Reference proteome</keyword>
<keyword evidence="6" id="KW-0460">Magnesium</keyword>
<sequence>MPVDPGLSQRAHGVRFEWGLSGADAVVDGADIAVIVDVLSFTTTLTVAMDAGIDVIPCRWRDDRASQLAEEFDAVLAVGRSAGSPGRISLCPASIRNTPPPARLVLPSPNGSTIAYELASRAGLCVGASLRNAAAVAKWIRAQNPTAVIAVIASGERWPDASLRPAVEDLWGAGAVIAELLDSGAADASAEAVAAAAAWRAVKQGVASELLRCASGQELNTMGHPEDVVIAAETGSSGCVPLLRDGMFVDATRRRNSSTDDRGFDRELKRRTDTADDVRYLDRDP</sequence>
<dbReference type="EMBL" id="JAPWIJ010000003">
    <property type="protein sequence ID" value="MCZ4518515.1"/>
    <property type="molecule type" value="Genomic_DNA"/>
</dbReference>
<protein>
    <recommendedName>
        <fullName evidence="4">Probable 2-phosphosulfolactate phosphatase</fullName>
        <ecNumber evidence="3">3.1.3.71</ecNumber>
    </recommendedName>
</protein>
<keyword evidence="5" id="KW-0378">Hydrolase</keyword>
<evidence type="ECO:0000256" key="4">
    <source>
        <dbReference type="ARBA" id="ARBA00021948"/>
    </source>
</evidence>
<evidence type="ECO:0000256" key="7">
    <source>
        <dbReference type="ARBA" id="ARBA00033711"/>
    </source>
</evidence>
<dbReference type="PANTHER" id="PTHR37311">
    <property type="entry name" value="2-PHOSPHOSULFOLACTATE PHOSPHATASE-RELATED"/>
    <property type="match status" value="1"/>
</dbReference>
<comment type="catalytic activity">
    <reaction evidence="7">
        <text>(2R)-O-phospho-3-sulfolactate + H2O = (2R)-3-sulfolactate + phosphate</text>
        <dbReference type="Rhea" id="RHEA:23416"/>
        <dbReference type="ChEBI" id="CHEBI:15377"/>
        <dbReference type="ChEBI" id="CHEBI:15597"/>
        <dbReference type="ChEBI" id="CHEBI:43474"/>
        <dbReference type="ChEBI" id="CHEBI:58738"/>
        <dbReference type="EC" id="3.1.3.71"/>
    </reaction>
</comment>
<evidence type="ECO:0000256" key="6">
    <source>
        <dbReference type="ARBA" id="ARBA00022842"/>
    </source>
</evidence>
<evidence type="ECO:0000256" key="2">
    <source>
        <dbReference type="ARBA" id="ARBA00009997"/>
    </source>
</evidence>
<dbReference type="EC" id="3.1.3.71" evidence="3"/>
<gene>
    <name evidence="8" type="ORF">O4220_08290</name>
</gene>
<dbReference type="Gene3D" id="3.90.1560.10">
    <property type="entry name" value="ComB-like"/>
    <property type="match status" value="1"/>
</dbReference>
<comment type="caution">
    <text evidence="8">The sequence shown here is derived from an EMBL/GenBank/DDBJ whole genome shotgun (WGS) entry which is preliminary data.</text>
</comment>
<evidence type="ECO:0000256" key="5">
    <source>
        <dbReference type="ARBA" id="ARBA00022801"/>
    </source>
</evidence>
<comment type="similarity">
    <text evidence="2">Belongs to the ComB family.</text>
</comment>
<organism evidence="8 9">
    <name type="scientific">Rhodococcus ruber</name>
    <dbReference type="NCBI Taxonomy" id="1830"/>
    <lineage>
        <taxon>Bacteria</taxon>
        <taxon>Bacillati</taxon>
        <taxon>Actinomycetota</taxon>
        <taxon>Actinomycetes</taxon>
        <taxon>Mycobacteriales</taxon>
        <taxon>Nocardiaceae</taxon>
        <taxon>Rhodococcus</taxon>
    </lineage>
</organism>
<evidence type="ECO:0000313" key="8">
    <source>
        <dbReference type="EMBL" id="MCZ4518515.1"/>
    </source>
</evidence>
<dbReference type="RefSeq" id="WP_269603163.1">
    <property type="nucleotide sequence ID" value="NZ_JAPWIJ010000003.1"/>
</dbReference>
<accession>A0ABT4MDI5</accession>
<dbReference type="InterPro" id="IPR005238">
    <property type="entry name" value="ComB-like"/>
</dbReference>
<dbReference type="InterPro" id="IPR036702">
    <property type="entry name" value="ComB-like_sf"/>
</dbReference>
<dbReference type="Pfam" id="PF04029">
    <property type="entry name" value="2-ph_phosp"/>
    <property type="match status" value="1"/>
</dbReference>
<name>A0ABT4MDI5_9NOCA</name>
<comment type="cofactor">
    <cofactor evidence="1">
        <name>Mg(2+)</name>
        <dbReference type="ChEBI" id="CHEBI:18420"/>
    </cofactor>
</comment>
<evidence type="ECO:0000313" key="9">
    <source>
        <dbReference type="Proteomes" id="UP001081071"/>
    </source>
</evidence>
<dbReference type="SUPFAM" id="SSF142823">
    <property type="entry name" value="ComB-like"/>
    <property type="match status" value="1"/>
</dbReference>
<evidence type="ECO:0000256" key="1">
    <source>
        <dbReference type="ARBA" id="ARBA00001946"/>
    </source>
</evidence>
<proteinExistence type="inferred from homology"/>
<dbReference type="Proteomes" id="UP001081071">
    <property type="component" value="Unassembled WGS sequence"/>
</dbReference>
<evidence type="ECO:0000256" key="3">
    <source>
        <dbReference type="ARBA" id="ARBA00012953"/>
    </source>
</evidence>
<dbReference type="PANTHER" id="PTHR37311:SF1">
    <property type="entry name" value="2-PHOSPHOSULFOLACTATE PHOSPHATASE-RELATED"/>
    <property type="match status" value="1"/>
</dbReference>